<accession>A0A7L9U381</accession>
<proteinExistence type="predicted"/>
<evidence type="ECO:0000313" key="1">
    <source>
        <dbReference type="EMBL" id="QOL48575.1"/>
    </source>
</evidence>
<dbReference type="RefSeq" id="WP_193685618.1">
    <property type="nucleotide sequence ID" value="NZ_CP062941.1"/>
</dbReference>
<dbReference type="KEGG" id="mlir:LPB04_16615"/>
<dbReference type="Proteomes" id="UP000593875">
    <property type="component" value="Chromosome"/>
</dbReference>
<organism evidence="1 2">
    <name type="scientific">Massilia litorea</name>
    <dbReference type="NCBI Taxonomy" id="2769491"/>
    <lineage>
        <taxon>Bacteria</taxon>
        <taxon>Pseudomonadati</taxon>
        <taxon>Pseudomonadota</taxon>
        <taxon>Betaproteobacteria</taxon>
        <taxon>Burkholderiales</taxon>
        <taxon>Oxalobacteraceae</taxon>
        <taxon>Telluria group</taxon>
        <taxon>Massilia</taxon>
    </lineage>
</organism>
<keyword evidence="2" id="KW-1185">Reference proteome</keyword>
<dbReference type="AlphaFoldDB" id="A0A7L9U381"/>
<name>A0A7L9U381_9BURK</name>
<protein>
    <submittedName>
        <fullName evidence="1">Uncharacterized protein</fullName>
    </submittedName>
</protein>
<gene>
    <name evidence="1" type="ORF">LPB04_16615</name>
</gene>
<dbReference type="EMBL" id="CP062941">
    <property type="protein sequence ID" value="QOL48575.1"/>
    <property type="molecule type" value="Genomic_DNA"/>
</dbReference>
<sequence>MTITILPYRATLEQSCDWLEQQTGTPWTLARLIEHEVTPYVWLDYDAAYPELFGDANGGYAAPIFYAGDTARLAAGSEDVLITRTKDAYKIVAALPAPGFRRELQALRFQKKDLEKLVKALKRAAQPQPEPKAAAESTAGIFKEQAIAAFGPLVKLNLDTLLAEGGGIFGDDGARVKASTKKAKSKIVWNPVVLALGLHDVYRVPLRGLSRAFSAHDFLDAWREEWERSLRLLGH</sequence>
<evidence type="ECO:0000313" key="2">
    <source>
        <dbReference type="Proteomes" id="UP000593875"/>
    </source>
</evidence>
<reference evidence="1 2" key="1">
    <citation type="submission" date="2020-10" db="EMBL/GenBank/DDBJ databases">
        <title>Genome sequencing of Massilia sp. LPB0304.</title>
        <authorList>
            <person name="Kim J."/>
        </authorList>
    </citation>
    <scope>NUCLEOTIDE SEQUENCE [LARGE SCALE GENOMIC DNA]</scope>
    <source>
        <strain evidence="1 2">LPB0304</strain>
    </source>
</reference>